<dbReference type="PROSITE" id="PS50405">
    <property type="entry name" value="GST_CTER"/>
    <property type="match status" value="1"/>
</dbReference>
<name>F6G0E0_RALS8</name>
<dbReference type="InterPro" id="IPR040079">
    <property type="entry name" value="Glutathione_S-Trfase"/>
</dbReference>
<dbReference type="SUPFAM" id="SSF52833">
    <property type="entry name" value="Thioredoxin-like"/>
    <property type="match status" value="1"/>
</dbReference>
<dbReference type="HOGENOM" id="CLU_572202_0_0_4"/>
<dbReference type="eggNOG" id="COG0625">
    <property type="taxonomic scope" value="Bacteria"/>
</dbReference>
<dbReference type="CDD" id="cd10424">
    <property type="entry name" value="GST_C_9"/>
    <property type="match status" value="1"/>
</dbReference>
<evidence type="ECO:0000313" key="3">
    <source>
        <dbReference type="EMBL" id="AEG68723.1"/>
    </source>
</evidence>
<dbReference type="Pfam" id="PF13417">
    <property type="entry name" value="GST_N_3"/>
    <property type="match status" value="1"/>
</dbReference>
<dbReference type="InterPro" id="IPR050983">
    <property type="entry name" value="GST_Omega/HSP26"/>
</dbReference>
<dbReference type="InterPro" id="IPR010987">
    <property type="entry name" value="Glutathione-S-Trfase_C-like"/>
</dbReference>
<gene>
    <name evidence="3" type="ordered locus">RSPO_c01423</name>
</gene>
<dbReference type="CDD" id="cd00570">
    <property type="entry name" value="GST_N_family"/>
    <property type="match status" value="1"/>
</dbReference>
<dbReference type="KEGG" id="rsn:RSPO_c01423"/>
<feature type="domain" description="GST N-terminal" evidence="1">
    <location>
        <begin position="259"/>
        <end position="334"/>
    </location>
</feature>
<dbReference type="InterPro" id="IPR036282">
    <property type="entry name" value="Glutathione-S-Trfase_C_sf"/>
</dbReference>
<evidence type="ECO:0000259" key="2">
    <source>
        <dbReference type="PROSITE" id="PS50405"/>
    </source>
</evidence>
<dbReference type="InterPro" id="IPR004045">
    <property type="entry name" value="Glutathione_S-Trfase_N"/>
</dbReference>
<dbReference type="Gene3D" id="3.40.30.10">
    <property type="entry name" value="Glutaredoxin"/>
    <property type="match status" value="1"/>
</dbReference>
<dbReference type="GO" id="GO:0016740">
    <property type="term" value="F:transferase activity"/>
    <property type="evidence" value="ECO:0007669"/>
    <property type="project" value="UniProtKB-KW"/>
</dbReference>
<accession>F6G0E0</accession>
<sequence>MRKPACSRITASTSAKAATPSCTTRRPSVFMPRPAWLTMKPGLSMQRTAAWPMRRARAVRASPVAGALRRPSITSTTFIIGTGLKQWNPATRSGRRHAAAIAVIDSDEVLEARIVCGPTMASSWRNRSRLASRFSTMASTTRSQSARSARAVAGTRCATAASASSAVSLPLAASLASVSASAARAASTACGSASNSLTRRPAWAAICAMPRPMAPVPTIPIQFMRNSAVKDASPDKIARACDFFIRTDPNRSHTNRRRLMLTLYGFAASNYYNKVKLALMEKGIPFEESLRWPDQTDGDLSPLHKVPYMMGEDGGLCESQVIVDYLESRYPQHPLIPADSFRAAKVREIVTFLELHLELVARQLYAEAFFGGKISDGLKAKVREQLQKSIPATARLLKFAPYVAGDTFTIADCAAIVHFPLVSSATKIIYGEDLLAPIEGIKPYLARMGELPNVQKMNDARKENTERMLAYYASKRP</sequence>
<proteinExistence type="predicted"/>
<feature type="domain" description="GST C-terminal" evidence="2">
    <location>
        <begin position="339"/>
        <end position="472"/>
    </location>
</feature>
<dbReference type="InterPro" id="IPR036249">
    <property type="entry name" value="Thioredoxin-like_sf"/>
</dbReference>
<protein>
    <submittedName>
        <fullName evidence="3">Glutathione s-transferase protein</fullName>
    </submittedName>
</protein>
<dbReference type="PATRIC" id="fig|1031711.3.peg.1391"/>
<dbReference type="PANTHER" id="PTHR43968">
    <property type="match status" value="1"/>
</dbReference>
<dbReference type="Proteomes" id="UP000007953">
    <property type="component" value="Chromosome"/>
</dbReference>
<evidence type="ECO:0000259" key="1">
    <source>
        <dbReference type="PROSITE" id="PS50404"/>
    </source>
</evidence>
<reference evidence="3 4" key="1">
    <citation type="journal article" date="2011" name="J. Bacteriol.">
        <title>Complete genome sequence of the plant pathogen Ralstonia solanacearum strain Po82.</title>
        <authorList>
            <person name="Xu J."/>
            <person name="Zheng H.J."/>
            <person name="Liu L."/>
            <person name="Pan Z.C."/>
            <person name="Prior P."/>
            <person name="Tang B."/>
            <person name="Xu J.S."/>
            <person name="Zhang H."/>
            <person name="Tian Q."/>
            <person name="Zhang L.Q."/>
            <person name="Feng J."/>
        </authorList>
    </citation>
    <scope>NUCLEOTIDE SEQUENCE [LARGE SCALE GENOMIC DNA]</scope>
    <source>
        <strain evidence="3 4">Po82</strain>
    </source>
</reference>
<evidence type="ECO:0000313" key="4">
    <source>
        <dbReference type="Proteomes" id="UP000007953"/>
    </source>
</evidence>
<organism evidence="3 4">
    <name type="scientific">Ralstonia solanacearum (strain Po82)</name>
    <dbReference type="NCBI Taxonomy" id="1031711"/>
    <lineage>
        <taxon>Bacteria</taxon>
        <taxon>Pseudomonadati</taxon>
        <taxon>Pseudomonadota</taxon>
        <taxon>Betaproteobacteria</taxon>
        <taxon>Burkholderiales</taxon>
        <taxon>Burkholderiaceae</taxon>
        <taxon>Ralstonia</taxon>
        <taxon>Ralstonia solanacearum species complex</taxon>
    </lineage>
</organism>
<dbReference type="AlphaFoldDB" id="F6G0E0"/>
<dbReference type="PROSITE" id="PS50404">
    <property type="entry name" value="GST_NTER"/>
    <property type="match status" value="1"/>
</dbReference>
<keyword evidence="3" id="KW-0808">Transferase</keyword>
<dbReference type="SUPFAM" id="SSF47616">
    <property type="entry name" value="GST C-terminal domain-like"/>
    <property type="match status" value="1"/>
</dbReference>
<dbReference type="Gene3D" id="1.20.1050.10">
    <property type="match status" value="1"/>
</dbReference>
<dbReference type="SFLD" id="SFLDS00019">
    <property type="entry name" value="Glutathione_Transferase_(cytos"/>
    <property type="match status" value="1"/>
</dbReference>
<dbReference type="EMBL" id="CP002819">
    <property type="protein sequence ID" value="AEG68723.1"/>
    <property type="molecule type" value="Genomic_DNA"/>
</dbReference>
<dbReference type="GO" id="GO:0005737">
    <property type="term" value="C:cytoplasm"/>
    <property type="evidence" value="ECO:0007669"/>
    <property type="project" value="TreeGrafter"/>
</dbReference>
<dbReference type="PANTHER" id="PTHR43968:SF6">
    <property type="entry name" value="GLUTATHIONE S-TRANSFERASE OMEGA"/>
    <property type="match status" value="1"/>
</dbReference>